<comment type="similarity">
    <text evidence="1">Belongs to the type-I restriction system S methylase family.</text>
</comment>
<dbReference type="Pfam" id="PF01420">
    <property type="entry name" value="Methylase_S"/>
    <property type="match status" value="2"/>
</dbReference>
<keyword evidence="6" id="KW-0540">Nuclease</keyword>
<evidence type="ECO:0000256" key="1">
    <source>
        <dbReference type="ARBA" id="ARBA00010923"/>
    </source>
</evidence>
<dbReference type="InterPro" id="IPR044946">
    <property type="entry name" value="Restrct_endonuc_typeI_TRD_sf"/>
</dbReference>
<dbReference type="InterPro" id="IPR051212">
    <property type="entry name" value="Type-I_RE_S_subunit"/>
</dbReference>
<protein>
    <submittedName>
        <fullName evidence="6">Restriction endonuclease subunit S</fullName>
    </submittedName>
</protein>
<name>A0A6P1NJS1_9MICC</name>
<reference evidence="6 7" key="1">
    <citation type="submission" date="2020-01" db="EMBL/GenBank/DDBJ databases">
        <title>Pseudarthrobacter psychrotolerans sp. nov., isolated from antarctic soil.</title>
        <authorList>
            <person name="Shin Y."/>
            <person name="Park W."/>
        </authorList>
    </citation>
    <scope>NUCLEOTIDE SEQUENCE [LARGE SCALE GENOMIC DNA]</scope>
    <source>
        <strain evidence="6 7">YJ56</strain>
    </source>
</reference>
<comment type="subunit">
    <text evidence="4">The methyltransferase is composed of M and S polypeptides.</text>
</comment>
<dbReference type="PANTHER" id="PTHR43140:SF1">
    <property type="entry name" value="TYPE I RESTRICTION ENZYME ECOKI SPECIFICITY SUBUNIT"/>
    <property type="match status" value="1"/>
</dbReference>
<feature type="domain" description="Type I restriction modification DNA specificity" evidence="5">
    <location>
        <begin position="14"/>
        <end position="195"/>
    </location>
</feature>
<evidence type="ECO:0000313" key="7">
    <source>
        <dbReference type="Proteomes" id="UP000464186"/>
    </source>
</evidence>
<sequence length="415" mass="46649">MSRVDDLIAELCPNGVDFKALGEMGLIFGGLSGKSKAHFTDGNARFISYVNIFNNAAVDVGATDFVHIEPGERQRTLQRGDILFTASSETAAEVGMSSVITTELDDPLYLNSFSIGYRLNEPDLLEPDFAKHLFRSTGLRKQLIRTASGVTRFNISKPRLAAVRIPVPPLPVQREIVKILDLFNGLETELEAELNARRLQYAHYRESLYDFRTDSTVRRVPMGELGQFIRGRRFTKTDRVDVGIPSIHYGEIYTHYGVSAVSAVSHIRSDMHSQLRYAQPGDVVIASVGETVKDVGKAVAWLGQGDAAIHDDSFLFRHKMDPKFVSYFLQTEAFHTQKGRYVSRAKVKRLSGDSLAKIYMPVVPIDEQERIVSILDKFEILVNDQNAGIPAEQHARRKQYEHYRDHLLTFSELAS</sequence>
<dbReference type="EMBL" id="CP047898">
    <property type="protein sequence ID" value="QHK19839.1"/>
    <property type="molecule type" value="Genomic_DNA"/>
</dbReference>
<keyword evidence="3" id="KW-0238">DNA-binding</keyword>
<dbReference type="InterPro" id="IPR000055">
    <property type="entry name" value="Restrct_endonuc_typeI_TRD"/>
</dbReference>
<feature type="domain" description="Type I restriction modification DNA specificity" evidence="5">
    <location>
        <begin position="220"/>
        <end position="391"/>
    </location>
</feature>
<dbReference type="REBASE" id="371839">
    <property type="entry name" value="S.PspYJ56ORF8935P"/>
</dbReference>
<dbReference type="Proteomes" id="UP000464186">
    <property type="component" value="Chromosome"/>
</dbReference>
<evidence type="ECO:0000256" key="4">
    <source>
        <dbReference type="ARBA" id="ARBA00038652"/>
    </source>
</evidence>
<dbReference type="CDD" id="cd17268">
    <property type="entry name" value="RMtype1_S_Ara36733I_TRD1-CR1_like"/>
    <property type="match status" value="1"/>
</dbReference>
<evidence type="ECO:0000256" key="2">
    <source>
        <dbReference type="ARBA" id="ARBA00022747"/>
    </source>
</evidence>
<evidence type="ECO:0000313" key="6">
    <source>
        <dbReference type="EMBL" id="QHK19839.1"/>
    </source>
</evidence>
<accession>A0A6P1NJS1</accession>
<keyword evidence="6" id="KW-0255">Endonuclease</keyword>
<keyword evidence="7" id="KW-1185">Reference proteome</keyword>
<evidence type="ECO:0000259" key="5">
    <source>
        <dbReference type="Pfam" id="PF01420"/>
    </source>
</evidence>
<dbReference type="GO" id="GO:0003677">
    <property type="term" value="F:DNA binding"/>
    <property type="evidence" value="ECO:0007669"/>
    <property type="project" value="UniProtKB-KW"/>
</dbReference>
<dbReference type="AlphaFoldDB" id="A0A6P1NJS1"/>
<dbReference type="GO" id="GO:0004519">
    <property type="term" value="F:endonuclease activity"/>
    <property type="evidence" value="ECO:0007669"/>
    <property type="project" value="UniProtKB-KW"/>
</dbReference>
<gene>
    <name evidence="6" type="ORF">GU243_08930</name>
</gene>
<dbReference type="KEGG" id="psey:GU243_08930"/>
<evidence type="ECO:0000256" key="3">
    <source>
        <dbReference type="ARBA" id="ARBA00023125"/>
    </source>
</evidence>
<keyword evidence="2" id="KW-0680">Restriction system</keyword>
<proteinExistence type="inferred from homology"/>
<dbReference type="PANTHER" id="PTHR43140">
    <property type="entry name" value="TYPE-1 RESTRICTION ENZYME ECOKI SPECIFICITY PROTEIN"/>
    <property type="match status" value="1"/>
</dbReference>
<dbReference type="GO" id="GO:0009307">
    <property type="term" value="P:DNA restriction-modification system"/>
    <property type="evidence" value="ECO:0007669"/>
    <property type="project" value="UniProtKB-KW"/>
</dbReference>
<organism evidence="6 7">
    <name type="scientific">Pseudarthrobacter psychrotolerans</name>
    <dbReference type="NCBI Taxonomy" id="2697569"/>
    <lineage>
        <taxon>Bacteria</taxon>
        <taxon>Bacillati</taxon>
        <taxon>Actinomycetota</taxon>
        <taxon>Actinomycetes</taxon>
        <taxon>Micrococcales</taxon>
        <taxon>Micrococcaceae</taxon>
        <taxon>Pseudarthrobacter</taxon>
    </lineage>
</organism>
<dbReference type="Gene3D" id="3.90.220.20">
    <property type="entry name" value="DNA methylase specificity domains"/>
    <property type="match status" value="2"/>
</dbReference>
<dbReference type="SUPFAM" id="SSF116734">
    <property type="entry name" value="DNA methylase specificity domain"/>
    <property type="match status" value="2"/>
</dbReference>
<keyword evidence="6" id="KW-0378">Hydrolase</keyword>